<keyword evidence="2" id="KW-1185">Reference proteome</keyword>
<name>A0A1I2XS16_9HYPH</name>
<sequence>MFDAALGWWIEEATRIPDGLKVDGLKAPGDATGNPELHLFPAAGGVQHFEIAGMRDTNERSIPAFLRRFSASWTWASQVRRIAHDAPAHDIVAERFDLEWVPQCAGSGRYRPAALAGHDRFKDRYAAGRLALPGASPSA</sequence>
<dbReference type="EMBL" id="FOPM01000070">
    <property type="protein sequence ID" value="SFH16254.1"/>
    <property type="molecule type" value="Genomic_DNA"/>
</dbReference>
<proteinExistence type="predicted"/>
<dbReference type="RefSeq" id="WP_244528904.1">
    <property type="nucleotide sequence ID" value="NZ_FOPM01000070.1"/>
</dbReference>
<evidence type="ECO:0000313" key="2">
    <source>
        <dbReference type="Proteomes" id="UP000199229"/>
    </source>
</evidence>
<protein>
    <submittedName>
        <fullName evidence="1">Uncharacterized protein</fullName>
    </submittedName>
</protein>
<dbReference type="Proteomes" id="UP000199229">
    <property type="component" value="Unassembled WGS sequence"/>
</dbReference>
<evidence type="ECO:0000313" key="1">
    <source>
        <dbReference type="EMBL" id="SFH16254.1"/>
    </source>
</evidence>
<reference evidence="2" key="1">
    <citation type="submission" date="2016-10" db="EMBL/GenBank/DDBJ databases">
        <authorList>
            <person name="Varghese N."/>
            <person name="Submissions S."/>
        </authorList>
    </citation>
    <scope>NUCLEOTIDE SEQUENCE [LARGE SCALE GENOMIC DNA]</scope>
    <source>
        <strain evidence="2">Gh-105</strain>
    </source>
</reference>
<accession>A0A1I2XS16</accession>
<gene>
    <name evidence="1" type="ORF">SAMN05192565_1702</name>
</gene>
<organism evidence="1 2">
    <name type="scientific">Methylobacterium gossipiicola</name>
    <dbReference type="NCBI Taxonomy" id="582675"/>
    <lineage>
        <taxon>Bacteria</taxon>
        <taxon>Pseudomonadati</taxon>
        <taxon>Pseudomonadota</taxon>
        <taxon>Alphaproteobacteria</taxon>
        <taxon>Hyphomicrobiales</taxon>
        <taxon>Methylobacteriaceae</taxon>
        <taxon>Methylobacterium</taxon>
    </lineage>
</organism>
<dbReference type="AlphaFoldDB" id="A0A1I2XS16"/>